<evidence type="ECO:0000256" key="4">
    <source>
        <dbReference type="ARBA" id="ARBA00023163"/>
    </source>
</evidence>
<feature type="region of interest" description="Disordered" evidence="6">
    <location>
        <begin position="1595"/>
        <end position="1619"/>
    </location>
</feature>
<feature type="domain" description="Transcription factor tau subunit sfc3/Tfc3 C-terminal" evidence="8">
    <location>
        <begin position="739"/>
        <end position="1117"/>
    </location>
</feature>
<evidence type="ECO:0000313" key="10">
    <source>
        <dbReference type="EMBL" id="CDO91911.1"/>
    </source>
</evidence>
<dbReference type="GO" id="GO:0005634">
    <property type="term" value="C:nucleus"/>
    <property type="evidence" value="ECO:0007669"/>
    <property type="project" value="UniProtKB-SubCell"/>
</dbReference>
<feature type="compositionally biased region" description="Polar residues" evidence="6">
    <location>
        <begin position="1528"/>
        <end position="1546"/>
    </location>
</feature>
<feature type="compositionally biased region" description="Low complexity" evidence="6">
    <location>
        <begin position="1432"/>
        <end position="1443"/>
    </location>
</feature>
<feature type="compositionally biased region" description="Low complexity" evidence="6">
    <location>
        <begin position="1490"/>
        <end position="1499"/>
    </location>
</feature>
<organism evidence="10 11">
    <name type="scientific">Kluyveromyces dobzhanskii CBS 2104</name>
    <dbReference type="NCBI Taxonomy" id="1427455"/>
    <lineage>
        <taxon>Eukaryota</taxon>
        <taxon>Fungi</taxon>
        <taxon>Dikarya</taxon>
        <taxon>Ascomycota</taxon>
        <taxon>Saccharomycotina</taxon>
        <taxon>Saccharomycetes</taxon>
        <taxon>Saccharomycetales</taxon>
        <taxon>Saccharomycetaceae</taxon>
        <taxon>Kluyveromyces</taxon>
    </lineage>
</organism>
<dbReference type="GO" id="GO:0003677">
    <property type="term" value="F:DNA binding"/>
    <property type="evidence" value="ECO:0007669"/>
    <property type="project" value="UniProtKB-KW"/>
</dbReference>
<evidence type="ECO:0000313" key="11">
    <source>
        <dbReference type="Proteomes" id="UP000031516"/>
    </source>
</evidence>
<evidence type="ECO:0000259" key="8">
    <source>
        <dbReference type="Pfam" id="PF20222"/>
    </source>
</evidence>
<dbReference type="PANTHER" id="PTHR15180:SF1">
    <property type="entry name" value="GENERAL TRANSCRIPTION FACTOR 3C POLYPEPTIDE 1"/>
    <property type="match status" value="1"/>
</dbReference>
<comment type="subcellular location">
    <subcellularLocation>
        <location evidence="1">Nucleus</location>
    </subcellularLocation>
</comment>
<feature type="region of interest" description="Disordered" evidence="6">
    <location>
        <begin position="266"/>
        <end position="301"/>
    </location>
</feature>
<dbReference type="GO" id="GO:0006384">
    <property type="term" value="P:transcription initiation at RNA polymerase III promoter"/>
    <property type="evidence" value="ECO:0007669"/>
    <property type="project" value="InterPro"/>
</dbReference>
<keyword evidence="2" id="KW-0597">Phosphoprotein</keyword>
<dbReference type="GO" id="GO:0042791">
    <property type="term" value="P:5S class rRNA transcription by RNA polymerase III"/>
    <property type="evidence" value="ECO:0007669"/>
    <property type="project" value="TreeGrafter"/>
</dbReference>
<dbReference type="EMBL" id="CCBQ010000004">
    <property type="protein sequence ID" value="CDO91911.1"/>
    <property type="molecule type" value="Genomic_DNA"/>
</dbReference>
<keyword evidence="11" id="KW-1185">Reference proteome</keyword>
<dbReference type="InterPro" id="IPR035625">
    <property type="entry name" value="Tfc3-like_eWH"/>
</dbReference>
<dbReference type="CDD" id="cd16169">
    <property type="entry name" value="Tau138_eWH"/>
    <property type="match status" value="1"/>
</dbReference>
<dbReference type="InterPro" id="IPR044210">
    <property type="entry name" value="Tfc3-like"/>
</dbReference>
<feature type="region of interest" description="Disordered" evidence="6">
    <location>
        <begin position="1418"/>
        <end position="1508"/>
    </location>
</feature>
<evidence type="ECO:0000256" key="2">
    <source>
        <dbReference type="ARBA" id="ARBA00022553"/>
    </source>
</evidence>
<feature type="compositionally biased region" description="Basic and acidic residues" evidence="6">
    <location>
        <begin position="1168"/>
        <end position="1182"/>
    </location>
</feature>
<dbReference type="OrthoDB" id="68020at2759"/>
<reference evidence="10 11" key="1">
    <citation type="submission" date="2014-03" db="EMBL/GenBank/DDBJ databases">
        <title>The genome of Kluyveromyces dobzhanskii.</title>
        <authorList>
            <person name="Nystedt B."/>
            <person name="Astrom S."/>
        </authorList>
    </citation>
    <scope>NUCLEOTIDE SEQUENCE [LARGE SCALE GENOMIC DNA]</scope>
    <source>
        <strain evidence="10 11">CBS 2104</strain>
    </source>
</reference>
<evidence type="ECO:0000256" key="1">
    <source>
        <dbReference type="ARBA" id="ARBA00004123"/>
    </source>
</evidence>
<proteinExistence type="predicted"/>
<protein>
    <submittedName>
        <fullName evidence="10">WGS project CCBQ000000000 data, contig 00107</fullName>
    </submittedName>
</protein>
<dbReference type="GO" id="GO:0000127">
    <property type="term" value="C:transcription factor TFIIIC complex"/>
    <property type="evidence" value="ECO:0007669"/>
    <property type="project" value="InterPro"/>
</dbReference>
<feature type="compositionally biased region" description="Acidic residues" evidence="6">
    <location>
        <begin position="274"/>
        <end position="289"/>
    </location>
</feature>
<dbReference type="Proteomes" id="UP000031516">
    <property type="component" value="Unassembled WGS sequence"/>
</dbReference>
<comment type="caution">
    <text evidence="10">The sequence shown here is derived from an EMBL/GenBank/DDBJ whole genome shotgun (WGS) entry which is preliminary data.</text>
</comment>
<feature type="domain" description="Transcription factor tau 138 kDa subunit extended winged helix" evidence="9">
    <location>
        <begin position="548"/>
        <end position="638"/>
    </location>
</feature>
<name>A0A0A8L0X6_9SACH</name>
<dbReference type="Pfam" id="PF04182">
    <property type="entry name" value="B-block_TFIIIC"/>
    <property type="match status" value="1"/>
</dbReference>
<evidence type="ECO:0000259" key="7">
    <source>
        <dbReference type="Pfam" id="PF04182"/>
    </source>
</evidence>
<feature type="region of interest" description="Disordered" evidence="6">
    <location>
        <begin position="1166"/>
        <end position="1185"/>
    </location>
</feature>
<dbReference type="InterPro" id="IPR049543">
    <property type="entry name" value="WHD_TFC3"/>
</dbReference>
<accession>A0A0A8L0X6</accession>
<evidence type="ECO:0000259" key="9">
    <source>
        <dbReference type="Pfam" id="PF21552"/>
    </source>
</evidence>
<gene>
    <name evidence="10" type="ORF">KLDO_g241</name>
</gene>
<feature type="compositionally biased region" description="Polar residues" evidence="6">
    <location>
        <begin position="1557"/>
        <end position="1570"/>
    </location>
</feature>
<dbReference type="InterPro" id="IPR007309">
    <property type="entry name" value="TFIIIC_Bblock-bd"/>
</dbReference>
<dbReference type="InterPro" id="IPR046488">
    <property type="entry name" value="Sfc3/Tfc3_C"/>
</dbReference>
<feature type="domain" description="B-block binding subunit of TFIIIC" evidence="7">
    <location>
        <begin position="112"/>
        <end position="178"/>
    </location>
</feature>
<keyword evidence="5" id="KW-0539">Nucleus</keyword>
<evidence type="ECO:0000256" key="5">
    <source>
        <dbReference type="ARBA" id="ARBA00023242"/>
    </source>
</evidence>
<dbReference type="Pfam" id="PF20222">
    <property type="entry name" value="DUF6581"/>
    <property type="match status" value="1"/>
</dbReference>
<feature type="compositionally biased region" description="Polar residues" evidence="6">
    <location>
        <begin position="1597"/>
        <end position="1613"/>
    </location>
</feature>
<keyword evidence="3" id="KW-0238">DNA-binding</keyword>
<dbReference type="PANTHER" id="PTHR15180">
    <property type="entry name" value="GENERAL TRANSCRIPTION FACTOR 3C POLYPEPTIDE 1"/>
    <property type="match status" value="1"/>
</dbReference>
<evidence type="ECO:0000256" key="3">
    <source>
        <dbReference type="ARBA" id="ARBA00023125"/>
    </source>
</evidence>
<sequence>MAREVLSPDELVQKIIDEISFRKGRITLNELWDLASKYVDLNDDYMKSYALNNVLAHPDTICLIDGQSTDLSTVKFEDVLQRADSVQIGITDDRLWLTLTGHTKKEASVVGFAFDLLLEVASSKEKGINTMELAKNTGQDPRSVTGRIKKFSHLVTMNQLVYKGHLVKSLTLNRFVTEEPKKPYINIKQHLPEIVEIVKNSKNGVRQVIDLKREMGFDKEKRLSKAFTSAISWLDQQGYLKKVIVVSPTNPSIKIRCVQFVKAHSPEESSGNNEFEDESADEDDEDDRDGDGADIGNEDVEKTSLDEEEVMEGFDKVNATNMLQESNLVIQETPSEKKEVTINRFYPLQTQIYSMADQAGTTGISTLDLIAKFVGPDYKRCFSKNTEYFIDGTSQKSSKFSTDNDIGLVKIYDFEGKKKFHRIFTKKNFATLTDQKAQNRHQDLPVIEVQPYTLEELSRSNFVPLNASLRYMNDGERDVFFWHGELNIPASSRTSVRGRKRITLPDTAEKPKRIKFEEPAVDLKVEHDDPFVGRSATSITVNGFTGSSLKSIQRQKALLTVLKNSGGVRFIGDKFYDSISKHMGTDMLLDKKTLKKESEILVESGKLKIVEDPNTRKRVLCLPDIPDEKIEEYLTDSKDTRGKFNTEVVCKEDIYFFDQNEKDRFHKSAKAAKRIKEFERKSKQDKNSLDIDVSIEPALTVKKLRKRTSTKKSSTPKEVKTSSKLKAKKPEISSTVRTTFHSGTKEGITALIYTVVITKSIKGQIDWDEITKLFPHNAIENLKKQWRVRRVRMGESGWRALMEKWRKIMVEAIKDERATLADAEQMNLVKLVHLWLSVEKDSSTSIQLYKDYATNRSKYTFLPLSTRIKTEAKGRGVAMSSMIQRENFLLNKKYSFQRSVLPKGKSVEDEIRTVVRSMLFDKTLLEASEVNVLHDFSHEQVDKVILDMAKERLLTFVDSSKLQLTDKVYEVLQNNEGTSFLEKSSNCRKKLVELFNSQNAFVISEEPQRHVPCVLLDLFENFNIKSEVVPLEVQHKKMYYTTRQYEVRALTPPLVCYSIAKIKERKVKKINVPIGKPFSRIWVNGHSEIRPLVWKSVISTLLKEILFNPGITVSVISNRYSTLLSPEEVSEVISWLVKTETISTTEMDGYTKPSFFNKIKSFFQNQEDQEKEKKNAPKDITNRARRSVSSFNVPGGFYDSQAAAESSAILSRTIGNRTAESTFADDNEVEEGDSNASNAKLASFFQEKGDRPLTEMEMEGVISVMKRCRTASSTPFGSRIISESKNIPNSKVLRTASESVATPLKATSYKPRYDDSSIGNSSMRSTRSSVTRRIFDYSKVPSPYRTTVYKYSAAGLPQKSENNALPLQPKETKNKIARNRIPPKKLSNTASALMSILDGDNEKNEHTKISLASNLANPYSSHVSRVRKAKPSVETSSTSPSTPAKIPAKSQVDEQFSSSAGSQTNTSLQEISKSMTEANHQEKPAKSDDSTSANNNNASQYKPNVSSSLRQTIIAEESPIKLQDANHSPEQIFGNSKSQPTSNFDFTFQKPKPFNPPSLNLTTESQSQPKSNIFSFEKIPSPTIAEPEVEIVKEADSNPTFTNPRPVNPNNKPEQVAPSKEPQFAFGDIPKSNVAANTIDQTKVEQYKSMFIF</sequence>
<feature type="region of interest" description="Disordered" evidence="6">
    <location>
        <begin position="704"/>
        <end position="728"/>
    </location>
</feature>
<feature type="compositionally biased region" description="Polar residues" evidence="6">
    <location>
        <begin position="1453"/>
        <end position="1478"/>
    </location>
</feature>
<keyword evidence="4" id="KW-0804">Transcription</keyword>
<feature type="region of interest" description="Disordered" evidence="6">
    <location>
        <begin position="1528"/>
        <end position="1570"/>
    </location>
</feature>
<dbReference type="Pfam" id="PF21552">
    <property type="entry name" value="WHD_TFC3"/>
    <property type="match status" value="1"/>
</dbReference>
<feature type="compositionally biased region" description="Basic and acidic residues" evidence="6">
    <location>
        <begin position="1479"/>
        <end position="1489"/>
    </location>
</feature>
<evidence type="ECO:0000256" key="6">
    <source>
        <dbReference type="SAM" id="MobiDB-lite"/>
    </source>
</evidence>